<reference evidence="2 3" key="1">
    <citation type="submission" date="2020-01" db="EMBL/GenBank/DDBJ databases">
        <title>Whole genome sequence of Heliobacterium gestii DSM 11169.</title>
        <authorList>
            <person name="Kyndt J.A."/>
            <person name="Meyer T.E."/>
        </authorList>
    </citation>
    <scope>NUCLEOTIDE SEQUENCE [LARGE SCALE GENOMIC DNA]</scope>
    <source>
        <strain evidence="2 3">DSM 11169</strain>
    </source>
</reference>
<sequence>MEQTGRNGWGITSKAGHLLRDRGTKGFLLGLGAAALSAYALPRVSKALRPIAVKATQEAIHLYDSAVTKLSEWKEDVEDIVAEAQVLHVAETLEEGNVHNQRDAVENAPAVQPAKAPKNPESGE</sequence>
<keyword evidence="3" id="KW-1185">Reference proteome</keyword>
<proteinExistence type="predicted"/>
<evidence type="ECO:0008006" key="4">
    <source>
        <dbReference type="Google" id="ProtNLM"/>
    </source>
</evidence>
<dbReference type="EMBL" id="WXEX01000001">
    <property type="protein sequence ID" value="MZP41510.1"/>
    <property type="molecule type" value="Genomic_DNA"/>
</dbReference>
<evidence type="ECO:0000313" key="2">
    <source>
        <dbReference type="EMBL" id="MZP41510.1"/>
    </source>
</evidence>
<feature type="region of interest" description="Disordered" evidence="1">
    <location>
        <begin position="95"/>
        <end position="124"/>
    </location>
</feature>
<gene>
    <name evidence="2" type="ORF">GTO89_00490</name>
</gene>
<dbReference type="Proteomes" id="UP000471031">
    <property type="component" value="Unassembled WGS sequence"/>
</dbReference>
<dbReference type="RefSeq" id="WP_161260097.1">
    <property type="nucleotide sequence ID" value="NZ_JAFBDC010000001.1"/>
</dbReference>
<comment type="caution">
    <text evidence="2">The sequence shown here is derived from an EMBL/GenBank/DDBJ whole genome shotgun (WGS) entry which is preliminary data.</text>
</comment>
<evidence type="ECO:0000256" key="1">
    <source>
        <dbReference type="SAM" id="MobiDB-lite"/>
    </source>
</evidence>
<accession>A0A845L9B0</accession>
<feature type="compositionally biased region" description="Basic and acidic residues" evidence="1">
    <location>
        <begin position="96"/>
        <end position="105"/>
    </location>
</feature>
<organism evidence="2 3">
    <name type="scientific">Heliomicrobium gestii</name>
    <name type="common">Heliobacterium gestii</name>
    <dbReference type="NCBI Taxonomy" id="2699"/>
    <lineage>
        <taxon>Bacteria</taxon>
        <taxon>Bacillati</taxon>
        <taxon>Bacillota</taxon>
        <taxon>Clostridia</taxon>
        <taxon>Eubacteriales</taxon>
        <taxon>Heliobacteriaceae</taxon>
        <taxon>Heliomicrobium</taxon>
    </lineage>
</organism>
<protein>
    <recommendedName>
        <fullName evidence="4">YtxH domain-containing protein</fullName>
    </recommendedName>
</protein>
<name>A0A845L9B0_HELGE</name>
<evidence type="ECO:0000313" key="3">
    <source>
        <dbReference type="Proteomes" id="UP000471031"/>
    </source>
</evidence>
<dbReference type="AlphaFoldDB" id="A0A845L9B0"/>